<feature type="transmembrane region" description="Helical" evidence="2">
    <location>
        <begin position="872"/>
        <end position="897"/>
    </location>
</feature>
<dbReference type="InterPro" id="IPR001036">
    <property type="entry name" value="Acrflvin-R"/>
</dbReference>
<dbReference type="Gene3D" id="3.30.70.1320">
    <property type="entry name" value="Multidrug efflux transporter AcrB pore domain like"/>
    <property type="match status" value="1"/>
</dbReference>
<dbReference type="Proteomes" id="UP001223743">
    <property type="component" value="Unassembled WGS sequence"/>
</dbReference>
<evidence type="ECO:0000313" key="4">
    <source>
        <dbReference type="Proteomes" id="UP001223743"/>
    </source>
</evidence>
<dbReference type="PANTHER" id="PTHR32063:SF28">
    <property type="entry name" value="BLR2861 PROTEIN"/>
    <property type="match status" value="1"/>
</dbReference>
<dbReference type="SUPFAM" id="SSF82693">
    <property type="entry name" value="Multidrug efflux transporter AcrB pore domain, PN1, PN2, PC1 and PC2 subdomains"/>
    <property type="match status" value="4"/>
</dbReference>
<feature type="transmembrane region" description="Helical" evidence="2">
    <location>
        <begin position="985"/>
        <end position="1010"/>
    </location>
</feature>
<dbReference type="Gene3D" id="3.30.70.1430">
    <property type="entry name" value="Multidrug efflux transporter AcrB pore domain"/>
    <property type="match status" value="2"/>
</dbReference>
<evidence type="ECO:0000313" key="3">
    <source>
        <dbReference type="EMBL" id="MDQ0517461.1"/>
    </source>
</evidence>
<keyword evidence="2" id="KW-0812">Transmembrane</keyword>
<sequence>MNFSEIFIRRPVLSTVVSFLILLLGAQGILSMSIRQYPKVDETVITVTTAYPGASSDVIQGFITATITKSVSAAEGVDYVTSSSALGLSTVSVHMRLNTDPDKALTEVIAKVQQVRGELPTEAKDPVIQKGTGFTFALMYLAARSETMNTQQLTDYLIRVIQPRFATVNGVANAEVLGAQEFAMRVWLDPMAMASRQVTATDVLTAIQSSNFLSAPGKTKNDYYAYSIEAKTTLQDAETFGALPIRTNGDEVVRLRDVARVELAAASNDTRVRFNGEEGVFLGIYQTPSANPLDVSAGVRAELPLIQSSLPAGMTIDLVYDSTEAISASIEEVLHTILEAALIVVVVILLFLGSFRSVIIPIVTIPLSLVGVCFLLWALGYSLNTLTLLAMVLAIGLVVDDAIVVVENIHRHIEEGLKPMKAAIVGMQEIFSAVVSMTITLAAVYAPIAFTQGVTGALFREFALTLAGAVIISGFVAVTVAPMMAARLLKPGGGRIQKFIDHVFEAFASWYARRLEGSLKVRPITLMIVAVVLGTVVFLFMNTTSELAPEEDQGAMFAVINAPQYATVDYTQHYVDQIADRTKDIAERDALFSIAGSGSANSAFSGMVLKPWDQRTRSQAQVQQDFQARLDKVAGVQAFAFGVPSLPGTGGGLPIQMVIQSTAPADRVYEVAEQIKNKAQASGKFIVVQNSLSFDTPKVNLTIDRARAASLGVSVADIGNTLTLLVGENGISKFDREARAYDIITQVPQQFRNNPESLGTFFVRSQSGKMVPLSAVVSVSTQGSAPAIEQFNQLNSATLSALPVPSITSGAGLAALQEIANQTMPQGFFLEYAGQSRTEIETGNTLLIVFGLAIVVIYLVLAAQFESFRDPLIIMMSVPLSIFGAVAVLNVCSRMAFAVPALSGGTINIYSQVGLITLVGLITKHGILMVEFANQLREERGLDKQAAIIESAKVRLRPILMTTAAMVFGVVPLITAVGAGAKARFAMGVVIAAGMSIGTVFTLFVVPMFYTYLSSAHRKHTDEDDAATPTPTETRLADGTPSLPPPTPEPQAGGVPAPAH</sequence>
<proteinExistence type="predicted"/>
<feature type="transmembrane region" description="Helical" evidence="2">
    <location>
        <begin position="462"/>
        <end position="489"/>
    </location>
</feature>
<feature type="transmembrane region" description="Helical" evidence="2">
    <location>
        <begin position="333"/>
        <end position="352"/>
    </location>
</feature>
<evidence type="ECO:0000256" key="1">
    <source>
        <dbReference type="SAM" id="MobiDB-lite"/>
    </source>
</evidence>
<dbReference type="SUPFAM" id="SSF82866">
    <property type="entry name" value="Multidrug efflux transporter AcrB transmembrane domain"/>
    <property type="match status" value="2"/>
</dbReference>
<feature type="region of interest" description="Disordered" evidence="1">
    <location>
        <begin position="1020"/>
        <end position="1060"/>
    </location>
</feature>
<organism evidence="3 4">
    <name type="scientific">Kaistia geumhonensis</name>
    <dbReference type="NCBI Taxonomy" id="410839"/>
    <lineage>
        <taxon>Bacteria</taxon>
        <taxon>Pseudomonadati</taxon>
        <taxon>Pseudomonadota</taxon>
        <taxon>Alphaproteobacteria</taxon>
        <taxon>Hyphomicrobiales</taxon>
        <taxon>Kaistiaceae</taxon>
        <taxon>Kaistia</taxon>
    </lineage>
</organism>
<feature type="transmembrane region" description="Helical" evidence="2">
    <location>
        <begin position="523"/>
        <end position="541"/>
    </location>
</feature>
<dbReference type="RefSeq" id="WP_266283219.1">
    <property type="nucleotide sequence ID" value="NZ_JAPKNF010000002.1"/>
</dbReference>
<feature type="transmembrane region" description="Helical" evidence="2">
    <location>
        <begin position="959"/>
        <end position="979"/>
    </location>
</feature>
<dbReference type="InterPro" id="IPR027463">
    <property type="entry name" value="AcrB_DN_DC_subdom"/>
</dbReference>
<gene>
    <name evidence="3" type="ORF">QO015_003074</name>
</gene>
<evidence type="ECO:0000256" key="2">
    <source>
        <dbReference type="SAM" id="Phobius"/>
    </source>
</evidence>
<feature type="transmembrane region" description="Helical" evidence="2">
    <location>
        <begin position="846"/>
        <end position="865"/>
    </location>
</feature>
<feature type="transmembrane region" description="Helical" evidence="2">
    <location>
        <begin position="359"/>
        <end position="380"/>
    </location>
</feature>
<reference evidence="3 4" key="1">
    <citation type="submission" date="2023-07" db="EMBL/GenBank/DDBJ databases">
        <title>Genomic Encyclopedia of Type Strains, Phase IV (KMG-IV): sequencing the most valuable type-strain genomes for metagenomic binning, comparative biology and taxonomic classification.</title>
        <authorList>
            <person name="Goeker M."/>
        </authorList>
    </citation>
    <scope>NUCLEOTIDE SEQUENCE [LARGE SCALE GENOMIC DNA]</scope>
    <source>
        <strain evidence="3 4">B1-1</strain>
    </source>
</reference>
<dbReference type="Gene3D" id="1.20.1640.10">
    <property type="entry name" value="Multidrug efflux transporter AcrB transmembrane domain"/>
    <property type="match status" value="2"/>
</dbReference>
<keyword evidence="2" id="KW-1133">Transmembrane helix</keyword>
<dbReference type="PANTHER" id="PTHR32063">
    <property type="match status" value="1"/>
</dbReference>
<dbReference type="SUPFAM" id="SSF82714">
    <property type="entry name" value="Multidrug efflux transporter AcrB TolC docking domain, DN and DC subdomains"/>
    <property type="match status" value="2"/>
</dbReference>
<keyword evidence="2" id="KW-0472">Membrane</keyword>
<feature type="transmembrane region" description="Helical" evidence="2">
    <location>
        <begin position="909"/>
        <end position="930"/>
    </location>
</feature>
<feature type="transmembrane region" description="Helical" evidence="2">
    <location>
        <begin position="430"/>
        <end position="450"/>
    </location>
</feature>
<protein>
    <submittedName>
        <fullName evidence="3">Multidrug efflux pump</fullName>
    </submittedName>
</protein>
<dbReference type="Gene3D" id="3.30.70.1440">
    <property type="entry name" value="Multidrug efflux transporter AcrB pore domain"/>
    <property type="match status" value="1"/>
</dbReference>
<dbReference type="EMBL" id="JAUSWJ010000001">
    <property type="protein sequence ID" value="MDQ0517461.1"/>
    <property type="molecule type" value="Genomic_DNA"/>
</dbReference>
<name>A0ABU0M914_9HYPH</name>
<accession>A0ABU0M914</accession>
<dbReference type="Pfam" id="PF00873">
    <property type="entry name" value="ACR_tran"/>
    <property type="match status" value="1"/>
</dbReference>
<dbReference type="PRINTS" id="PR00702">
    <property type="entry name" value="ACRIFLAVINRP"/>
</dbReference>
<keyword evidence="4" id="KW-1185">Reference proteome</keyword>
<comment type="caution">
    <text evidence="3">The sequence shown here is derived from an EMBL/GenBank/DDBJ whole genome shotgun (WGS) entry which is preliminary data.</text>
</comment>
<feature type="transmembrane region" description="Helical" evidence="2">
    <location>
        <begin position="386"/>
        <end position="409"/>
    </location>
</feature>
<dbReference type="Gene3D" id="3.30.2090.10">
    <property type="entry name" value="Multidrug efflux transporter AcrB TolC docking domain, DN and DC subdomains"/>
    <property type="match status" value="2"/>
</dbReference>